<comment type="caution">
    <text evidence="4">The sequence shown here is derived from an EMBL/GenBank/DDBJ whole genome shotgun (WGS) entry which is preliminary data.</text>
</comment>
<evidence type="ECO:0000313" key="5">
    <source>
        <dbReference type="Proteomes" id="UP001152321"/>
    </source>
</evidence>
<evidence type="ECO:0000313" key="4">
    <source>
        <dbReference type="EMBL" id="MDG0816816.1"/>
    </source>
</evidence>
<reference evidence="4" key="1">
    <citation type="submission" date="2022-08" db="EMBL/GenBank/DDBJ databases">
        <title>Novel Bdellovibrio Species Isolated from Svalbard: Designation Bdellovibrio svalbardensis.</title>
        <authorList>
            <person name="Mitchell R.J."/>
            <person name="Choi S.Y."/>
        </authorList>
    </citation>
    <scope>NUCLEOTIDE SEQUENCE</scope>
    <source>
        <strain evidence="4">PAP01</strain>
    </source>
</reference>
<dbReference type="Proteomes" id="UP001152321">
    <property type="component" value="Unassembled WGS sequence"/>
</dbReference>
<dbReference type="InterPro" id="IPR027385">
    <property type="entry name" value="Beta-barrel_OMP"/>
</dbReference>
<proteinExistence type="predicted"/>
<sequence length="189" mass="20819">MKRLSLFLVAALSLASLSANAMYTELGASYGYKTQTYDANNNNRTESLTGSISLYFWERIALELSYTDATAIVESKAYTADPKRTTKQQSQIMGADLIFILADKKALFQPYIKGGMAQIKRTQTIKIEGQDTYSNDPENAVAPSYGVGLKVSLTDSFGLKFSYDAWKTPVGNDTQTDDSAFRAGITWVL</sequence>
<protein>
    <submittedName>
        <fullName evidence="4">Porin family protein</fullName>
    </submittedName>
</protein>
<evidence type="ECO:0000256" key="1">
    <source>
        <dbReference type="ARBA" id="ARBA00022729"/>
    </source>
</evidence>
<dbReference type="EMBL" id="JANRMI010000003">
    <property type="protein sequence ID" value="MDG0816816.1"/>
    <property type="molecule type" value="Genomic_DNA"/>
</dbReference>
<feature type="chain" id="PRO_5047137832" evidence="2">
    <location>
        <begin position="22"/>
        <end position="189"/>
    </location>
</feature>
<name>A0ABT6DJ69_9BACT</name>
<keyword evidence="1 2" id="KW-0732">Signal</keyword>
<dbReference type="RefSeq" id="WP_277578294.1">
    <property type="nucleotide sequence ID" value="NZ_JANRMI010000003.1"/>
</dbReference>
<feature type="signal peptide" evidence="2">
    <location>
        <begin position="1"/>
        <end position="21"/>
    </location>
</feature>
<dbReference type="Gene3D" id="2.40.160.20">
    <property type="match status" value="1"/>
</dbReference>
<keyword evidence="5" id="KW-1185">Reference proteome</keyword>
<gene>
    <name evidence="4" type="ORF">NWE73_10600</name>
</gene>
<evidence type="ECO:0000256" key="2">
    <source>
        <dbReference type="SAM" id="SignalP"/>
    </source>
</evidence>
<evidence type="ECO:0000259" key="3">
    <source>
        <dbReference type="Pfam" id="PF13505"/>
    </source>
</evidence>
<feature type="domain" description="Outer membrane protein beta-barrel" evidence="3">
    <location>
        <begin position="7"/>
        <end position="187"/>
    </location>
</feature>
<dbReference type="SUPFAM" id="SSF56925">
    <property type="entry name" value="OMPA-like"/>
    <property type="match status" value="1"/>
</dbReference>
<dbReference type="Pfam" id="PF13505">
    <property type="entry name" value="OMP_b-brl"/>
    <property type="match status" value="1"/>
</dbReference>
<accession>A0ABT6DJ69</accession>
<dbReference type="InterPro" id="IPR011250">
    <property type="entry name" value="OMP/PagP_B-barrel"/>
</dbReference>
<organism evidence="4 5">
    <name type="scientific">Bdellovibrio svalbardensis</name>
    <dbReference type="NCBI Taxonomy" id="2972972"/>
    <lineage>
        <taxon>Bacteria</taxon>
        <taxon>Pseudomonadati</taxon>
        <taxon>Bdellovibrionota</taxon>
        <taxon>Bdellovibrionia</taxon>
        <taxon>Bdellovibrionales</taxon>
        <taxon>Pseudobdellovibrionaceae</taxon>
        <taxon>Bdellovibrio</taxon>
    </lineage>
</organism>